<dbReference type="Proteomes" id="UP000749010">
    <property type="component" value="Unassembled WGS sequence"/>
</dbReference>
<comment type="caution">
    <text evidence="1">The sequence shown here is derived from an EMBL/GenBank/DDBJ whole genome shotgun (WGS) entry which is preliminary data.</text>
</comment>
<reference evidence="1 2" key="1">
    <citation type="submission" date="2019-03" db="EMBL/GenBank/DDBJ databases">
        <title>Metabolic reconstructions from genomes of highly enriched 'Candidatus Accumulibacter' and 'Candidatus Competibacter' bioreactor populations.</title>
        <authorList>
            <person name="Annavajhala M.K."/>
            <person name="Welles L."/>
            <person name="Abbas B."/>
            <person name="Sorokin D."/>
            <person name="Park H."/>
            <person name="Van Loosdrecht M."/>
            <person name="Chandran K."/>
        </authorList>
    </citation>
    <scope>NUCLEOTIDE SEQUENCE [LARGE SCALE GENOMIC DNA]</scope>
    <source>
        <strain evidence="1 2">SBR_S</strain>
    </source>
</reference>
<evidence type="ECO:0000313" key="2">
    <source>
        <dbReference type="Proteomes" id="UP000749010"/>
    </source>
</evidence>
<keyword evidence="2" id="KW-1185">Reference proteome</keyword>
<gene>
    <name evidence="1" type="ORF">E4Q23_15060</name>
</gene>
<sequence>MTAGTILRDSALDGVTLSLSATGTIKAVGEQAVVTRWLAAIRENKAGIVALLSEDANQKPFAASRWLVHFADGDALAVSVSPAASNAEVLANYPGALAAEPIDTVSQQPEAMLTSDQEAAIVGWLTAIGEADQAIVSDVRAQCRHDDGARQYFLGRAGECATADTDDRRRCIQCDYLRSGVCVVAKPGGVVSAIRGYRPAPTILQRCVAFVPARQPANSL</sequence>
<dbReference type="EMBL" id="SPMY01000043">
    <property type="protein sequence ID" value="NMQ28964.1"/>
    <property type="molecule type" value="Genomic_DNA"/>
</dbReference>
<proteinExistence type="predicted"/>
<dbReference type="RefSeq" id="WP_169067413.1">
    <property type="nucleotide sequence ID" value="NZ_SPMY01000043.1"/>
</dbReference>
<accession>A0ABX1TXG8</accession>
<evidence type="ECO:0000313" key="1">
    <source>
        <dbReference type="EMBL" id="NMQ28964.1"/>
    </source>
</evidence>
<name>A0ABX1TXG8_9PROT</name>
<protein>
    <submittedName>
        <fullName evidence="1">Uncharacterized protein</fullName>
    </submittedName>
</protein>
<organism evidence="1 2">
    <name type="scientific">Candidatus Accumulibacter phosphatis</name>
    <dbReference type="NCBI Taxonomy" id="327160"/>
    <lineage>
        <taxon>Bacteria</taxon>
        <taxon>Pseudomonadati</taxon>
        <taxon>Pseudomonadota</taxon>
        <taxon>Betaproteobacteria</taxon>
        <taxon>Candidatus Accumulibacter</taxon>
    </lineage>
</organism>